<dbReference type="InterPro" id="IPR035965">
    <property type="entry name" value="PAS-like_dom_sf"/>
</dbReference>
<keyword evidence="11" id="KW-1185">Reference proteome</keyword>
<dbReference type="EC" id="2.7.13.3" evidence="2"/>
<dbReference type="InterPro" id="IPR036890">
    <property type="entry name" value="HATPase_C_sf"/>
</dbReference>
<dbReference type="InterPro" id="IPR013656">
    <property type="entry name" value="PAS_4"/>
</dbReference>
<feature type="domain" description="PAS" evidence="8">
    <location>
        <begin position="550"/>
        <end position="621"/>
    </location>
</feature>
<dbReference type="SMART" id="SM00387">
    <property type="entry name" value="HATPase_c"/>
    <property type="match status" value="1"/>
</dbReference>
<dbReference type="InterPro" id="IPR000700">
    <property type="entry name" value="PAS-assoc_C"/>
</dbReference>
<dbReference type="Pfam" id="PF08447">
    <property type="entry name" value="PAS_3"/>
    <property type="match status" value="2"/>
</dbReference>
<dbReference type="InterPro" id="IPR004358">
    <property type="entry name" value="Sig_transdc_His_kin-like_C"/>
</dbReference>
<dbReference type="SMART" id="SM00091">
    <property type="entry name" value="PAS"/>
    <property type="match status" value="4"/>
</dbReference>
<dbReference type="InterPro" id="IPR036097">
    <property type="entry name" value="HisK_dim/P_sf"/>
</dbReference>
<comment type="caution">
    <text evidence="10">The sequence shown here is derived from an EMBL/GenBank/DDBJ whole genome shotgun (WGS) entry which is preliminary data.</text>
</comment>
<dbReference type="Gene3D" id="3.30.565.10">
    <property type="entry name" value="Histidine kinase-like ATPase, C-terminal domain"/>
    <property type="match status" value="1"/>
</dbReference>
<dbReference type="SUPFAM" id="SSF47384">
    <property type="entry name" value="Homodimeric domain of signal transducing histidine kinase"/>
    <property type="match status" value="1"/>
</dbReference>
<dbReference type="PROSITE" id="PS50113">
    <property type="entry name" value="PAC"/>
    <property type="match status" value="3"/>
</dbReference>
<dbReference type="PANTHER" id="PTHR43304">
    <property type="entry name" value="PHYTOCHROME-LIKE PROTEIN CPH1"/>
    <property type="match status" value="1"/>
</dbReference>
<dbReference type="Gene3D" id="2.10.70.100">
    <property type="match status" value="2"/>
</dbReference>
<dbReference type="InterPro" id="IPR052162">
    <property type="entry name" value="Sensor_kinase/Photoreceptor"/>
</dbReference>
<protein>
    <recommendedName>
        <fullName evidence="2">histidine kinase</fullName>
        <ecNumber evidence="2">2.7.13.3</ecNumber>
    </recommendedName>
</protein>
<evidence type="ECO:0000259" key="9">
    <source>
        <dbReference type="PROSITE" id="PS50113"/>
    </source>
</evidence>
<feature type="domain" description="PAC" evidence="9">
    <location>
        <begin position="623"/>
        <end position="675"/>
    </location>
</feature>
<feature type="domain" description="PAC" evidence="9">
    <location>
        <begin position="497"/>
        <end position="549"/>
    </location>
</feature>
<dbReference type="Pfam" id="PF02518">
    <property type="entry name" value="HATPase_c"/>
    <property type="match status" value="1"/>
</dbReference>
<dbReference type="PANTHER" id="PTHR43304:SF1">
    <property type="entry name" value="PAC DOMAIN-CONTAINING PROTEIN"/>
    <property type="match status" value="1"/>
</dbReference>
<dbReference type="SMART" id="SM00086">
    <property type="entry name" value="PAC"/>
    <property type="match status" value="3"/>
</dbReference>
<dbReference type="InterPro" id="IPR005467">
    <property type="entry name" value="His_kinase_dom"/>
</dbReference>
<keyword evidence="3" id="KW-0597">Phosphoprotein</keyword>
<dbReference type="PRINTS" id="PR00344">
    <property type="entry name" value="BCTRLSENSOR"/>
</dbReference>
<comment type="catalytic activity">
    <reaction evidence="1">
        <text>ATP + protein L-histidine = ADP + protein N-phospho-L-histidine.</text>
        <dbReference type="EC" id="2.7.13.3"/>
    </reaction>
</comment>
<name>A0ABV3ZBW7_9BACT</name>
<keyword evidence="5" id="KW-0418">Kinase</keyword>
<reference evidence="10 11" key="1">
    <citation type="submission" date="2023-07" db="EMBL/GenBank/DDBJ databases">
        <authorList>
            <person name="Lian W.-H."/>
        </authorList>
    </citation>
    <scope>NUCLEOTIDE SEQUENCE [LARGE SCALE GENOMIC DNA]</scope>
    <source>
        <strain evidence="10 11">SYSU DXS3180</strain>
    </source>
</reference>
<evidence type="ECO:0000256" key="3">
    <source>
        <dbReference type="ARBA" id="ARBA00022553"/>
    </source>
</evidence>
<dbReference type="InterPro" id="IPR013655">
    <property type="entry name" value="PAS_fold_3"/>
</dbReference>
<dbReference type="Pfam" id="PF08448">
    <property type="entry name" value="PAS_4"/>
    <property type="match status" value="1"/>
</dbReference>
<dbReference type="Gene3D" id="1.10.287.130">
    <property type="match status" value="1"/>
</dbReference>
<dbReference type="InterPro" id="IPR003661">
    <property type="entry name" value="HisK_dim/P_dom"/>
</dbReference>
<evidence type="ECO:0000313" key="11">
    <source>
        <dbReference type="Proteomes" id="UP001560573"/>
    </source>
</evidence>
<dbReference type="SMART" id="SM00388">
    <property type="entry name" value="HisKA"/>
    <property type="match status" value="1"/>
</dbReference>
<evidence type="ECO:0000313" key="10">
    <source>
        <dbReference type="EMBL" id="MEX6685924.1"/>
    </source>
</evidence>
<dbReference type="PROSITE" id="PS50112">
    <property type="entry name" value="PAS"/>
    <property type="match status" value="1"/>
</dbReference>
<keyword evidence="4" id="KW-0808">Transferase</keyword>
<evidence type="ECO:0000256" key="1">
    <source>
        <dbReference type="ARBA" id="ARBA00000085"/>
    </source>
</evidence>
<evidence type="ECO:0000259" key="8">
    <source>
        <dbReference type="PROSITE" id="PS50112"/>
    </source>
</evidence>
<feature type="coiled-coil region" evidence="6">
    <location>
        <begin position="406"/>
        <end position="433"/>
    </location>
</feature>
<dbReference type="SUPFAM" id="SSF55785">
    <property type="entry name" value="PYP-like sensor domain (PAS domain)"/>
    <property type="match status" value="4"/>
</dbReference>
<evidence type="ECO:0000256" key="6">
    <source>
        <dbReference type="SAM" id="Coils"/>
    </source>
</evidence>
<feature type="domain" description="Histidine kinase" evidence="7">
    <location>
        <begin position="679"/>
        <end position="895"/>
    </location>
</feature>
<dbReference type="EMBL" id="JAULBC010000001">
    <property type="protein sequence ID" value="MEX6685924.1"/>
    <property type="molecule type" value="Genomic_DNA"/>
</dbReference>
<dbReference type="InterPro" id="IPR001610">
    <property type="entry name" value="PAC"/>
</dbReference>
<evidence type="ECO:0000259" key="7">
    <source>
        <dbReference type="PROSITE" id="PS50109"/>
    </source>
</evidence>
<dbReference type="CDD" id="cd00130">
    <property type="entry name" value="PAS"/>
    <property type="match status" value="2"/>
</dbReference>
<dbReference type="RefSeq" id="WP_369327313.1">
    <property type="nucleotide sequence ID" value="NZ_JAULBC010000001.1"/>
</dbReference>
<dbReference type="Pfam" id="PF00512">
    <property type="entry name" value="HisKA"/>
    <property type="match status" value="1"/>
</dbReference>
<dbReference type="InterPro" id="IPR003594">
    <property type="entry name" value="HATPase_dom"/>
</dbReference>
<accession>A0ABV3ZBW7</accession>
<sequence>MENLTKSRDWSGFVLGSPEEWPLSLRTSLSILVHSPFPSAILWGRELYCFYNSAFKQLLLLANNYIPAQGLPVEKDQNFWHTVQPFITLISYGNNKAASFSQTVTFKSNESPEERYTITLSAVPGEGKQTGGVYITAMPEPALNARVAVLASRTDLEQRFVDFIAAAPIPISVYVGREMTVEVANDAILAAWGKDRSVIGKTFREALPEMEDQPFYSILQEVYRTGIPYHGTGARVDFKINGKMETFFYDFTYTPLRDRNGNIYGIVNTGTDITREVLAKKKAEENEQLLRSLVQEAYVPTSLLQGPDHIIILANDVALKLWGKDASIIGKRIIDGVPELEGQPYMRILDHVYETGITYHGAENRVFMEVDGVLKELFVNIIYKRLVAAEGAEPYILCMGYDVSDQVRVRKKIQENERELQRTNQQLAIALEAGMLGSYEVFLKTGLLECTDQFRANFGLPLGETVTFNDVLDLIVPEDRDAVLASIQSAIDKNEHYNAEYRIKWHDGALHWIKASGRVLYDIKENPEKIVGVALNITDSKEAIQKTIESEQRLNMALDYTGTATFDLNLVTKELIYSNLLPEIFGYASNEKLSHATLRAHIHEEDFLRVEKAFQDAMVTGTYFYEARIVGFDKVVRWIRTQARVIYDSRKNPQRMLGTVLDITRSKNEQNRKDEFIGIISHELRTPLTSIKAFGQFLHQQTLNSKDETSSGLLQKMLSQVDKLNVLIQDLLDVTKIEGGKMKFHYSDFDFNKLVNDVIEEVQVTTFKKIILTNTAGNVTIPGDRNRVEQVLINLLTNAIKYSPDSDRILVDVHNAEGSVICSVTDSGIGIAKESLPFVFDRFFRESDERSHSFPGLGLGLYISAEIIHRQNGKIWVTSTKGKGSTFSFSMPLHHPPA</sequence>
<dbReference type="Proteomes" id="UP001560573">
    <property type="component" value="Unassembled WGS sequence"/>
</dbReference>
<organism evidence="10 11">
    <name type="scientific">Danxiaibacter flavus</name>
    <dbReference type="NCBI Taxonomy" id="3049108"/>
    <lineage>
        <taxon>Bacteria</taxon>
        <taxon>Pseudomonadati</taxon>
        <taxon>Bacteroidota</taxon>
        <taxon>Chitinophagia</taxon>
        <taxon>Chitinophagales</taxon>
        <taxon>Chitinophagaceae</taxon>
        <taxon>Danxiaibacter</taxon>
    </lineage>
</organism>
<dbReference type="PROSITE" id="PS50109">
    <property type="entry name" value="HIS_KIN"/>
    <property type="match status" value="1"/>
</dbReference>
<evidence type="ECO:0000256" key="2">
    <source>
        <dbReference type="ARBA" id="ARBA00012438"/>
    </source>
</evidence>
<proteinExistence type="predicted"/>
<dbReference type="CDD" id="cd00082">
    <property type="entry name" value="HisKA"/>
    <property type="match status" value="1"/>
</dbReference>
<feature type="domain" description="PAC" evidence="9">
    <location>
        <begin position="234"/>
        <end position="285"/>
    </location>
</feature>
<dbReference type="NCBIfam" id="TIGR00229">
    <property type="entry name" value="sensory_box"/>
    <property type="match status" value="2"/>
</dbReference>
<evidence type="ECO:0000256" key="4">
    <source>
        <dbReference type="ARBA" id="ARBA00022679"/>
    </source>
</evidence>
<dbReference type="SUPFAM" id="SSF55874">
    <property type="entry name" value="ATPase domain of HSP90 chaperone/DNA topoisomerase II/histidine kinase"/>
    <property type="match status" value="1"/>
</dbReference>
<evidence type="ECO:0000256" key="5">
    <source>
        <dbReference type="ARBA" id="ARBA00022777"/>
    </source>
</evidence>
<keyword evidence="6" id="KW-0175">Coiled coil</keyword>
<gene>
    <name evidence="10" type="ORF">QTN47_00375</name>
</gene>
<dbReference type="InterPro" id="IPR000014">
    <property type="entry name" value="PAS"/>
</dbReference>
<dbReference type="Gene3D" id="3.30.450.20">
    <property type="entry name" value="PAS domain"/>
    <property type="match status" value="4"/>
</dbReference>